<evidence type="ECO:0000313" key="2">
    <source>
        <dbReference type="Proteomes" id="UP000789508"/>
    </source>
</evidence>
<evidence type="ECO:0000313" key="1">
    <source>
        <dbReference type="EMBL" id="CAG8779410.1"/>
    </source>
</evidence>
<comment type="caution">
    <text evidence="1">The sequence shown here is derived from an EMBL/GenBank/DDBJ whole genome shotgun (WGS) entry which is preliminary data.</text>
</comment>
<dbReference type="Proteomes" id="UP000789508">
    <property type="component" value="Unassembled WGS sequence"/>
</dbReference>
<gene>
    <name evidence="1" type="ORF">ALEPTO_LOCUS14585</name>
</gene>
<reference evidence="1" key="1">
    <citation type="submission" date="2021-06" db="EMBL/GenBank/DDBJ databases">
        <authorList>
            <person name="Kallberg Y."/>
            <person name="Tangrot J."/>
            <person name="Rosling A."/>
        </authorList>
    </citation>
    <scope>NUCLEOTIDE SEQUENCE</scope>
    <source>
        <strain evidence="1">FL130A</strain>
    </source>
</reference>
<organism evidence="1 2">
    <name type="scientific">Ambispora leptoticha</name>
    <dbReference type="NCBI Taxonomy" id="144679"/>
    <lineage>
        <taxon>Eukaryota</taxon>
        <taxon>Fungi</taxon>
        <taxon>Fungi incertae sedis</taxon>
        <taxon>Mucoromycota</taxon>
        <taxon>Glomeromycotina</taxon>
        <taxon>Glomeromycetes</taxon>
        <taxon>Archaeosporales</taxon>
        <taxon>Ambisporaceae</taxon>
        <taxon>Ambispora</taxon>
    </lineage>
</organism>
<name>A0A9N9JGA9_9GLOM</name>
<dbReference type="EMBL" id="CAJVPS010057902">
    <property type="protein sequence ID" value="CAG8779410.1"/>
    <property type="molecule type" value="Genomic_DNA"/>
</dbReference>
<sequence length="81" mass="9467">VGEGPVRPDCLIEVSLIFLIPNKGPKKWRFIIDLRRLNTTLPNKPFRFEGLGTFIRMVAHLDIEILKHQRDYIITPDLWKG</sequence>
<feature type="non-terminal residue" evidence="1">
    <location>
        <position position="1"/>
    </location>
</feature>
<keyword evidence="2" id="KW-1185">Reference proteome</keyword>
<dbReference type="InterPro" id="IPR043502">
    <property type="entry name" value="DNA/RNA_pol_sf"/>
</dbReference>
<dbReference type="AlphaFoldDB" id="A0A9N9JGA9"/>
<feature type="non-terminal residue" evidence="1">
    <location>
        <position position="81"/>
    </location>
</feature>
<dbReference type="OrthoDB" id="420169at2759"/>
<accession>A0A9N9JGA9</accession>
<proteinExistence type="predicted"/>
<dbReference type="SUPFAM" id="SSF56672">
    <property type="entry name" value="DNA/RNA polymerases"/>
    <property type="match status" value="1"/>
</dbReference>
<protein>
    <submittedName>
        <fullName evidence="1">4930_t:CDS:1</fullName>
    </submittedName>
</protein>